<evidence type="ECO:0000256" key="9">
    <source>
        <dbReference type="PROSITE-ProRule" id="PRU00076"/>
    </source>
</evidence>
<proteinExistence type="predicted"/>
<dbReference type="InterPro" id="IPR003886">
    <property type="entry name" value="NIDO_dom"/>
</dbReference>
<evidence type="ECO:0000256" key="10">
    <source>
        <dbReference type="SAM" id="MobiDB-lite"/>
    </source>
</evidence>
<dbReference type="Pfam" id="PF12662">
    <property type="entry name" value="cEGF"/>
    <property type="match status" value="1"/>
</dbReference>
<feature type="domain" description="CUB" evidence="12">
    <location>
        <begin position="4"/>
        <end position="121"/>
    </location>
</feature>
<comment type="subcellular location">
    <subcellularLocation>
        <location evidence="1">Membrane</location>
    </subcellularLocation>
</comment>
<protein>
    <submittedName>
        <fullName evidence="18">Uncharacterized protein</fullName>
    </submittedName>
</protein>
<dbReference type="InterPro" id="IPR001846">
    <property type="entry name" value="VWF_type-D"/>
</dbReference>
<dbReference type="Proteomes" id="UP001159427">
    <property type="component" value="Unassembled WGS sequence"/>
</dbReference>
<keyword evidence="2 9" id="KW-0245">EGF-like domain</keyword>
<dbReference type="InterPro" id="IPR009030">
    <property type="entry name" value="Growth_fac_rcpt_cys_sf"/>
</dbReference>
<dbReference type="SMART" id="SM00179">
    <property type="entry name" value="EGF_CA"/>
    <property type="match status" value="5"/>
</dbReference>
<feature type="domain" description="Fibronectin type-III" evidence="14">
    <location>
        <begin position="790"/>
        <end position="885"/>
    </location>
</feature>
<gene>
    <name evidence="18" type="ORF">PEVE_00040489</name>
</gene>
<organism evidence="18 19">
    <name type="scientific">Porites evermanni</name>
    <dbReference type="NCBI Taxonomy" id="104178"/>
    <lineage>
        <taxon>Eukaryota</taxon>
        <taxon>Metazoa</taxon>
        <taxon>Cnidaria</taxon>
        <taxon>Anthozoa</taxon>
        <taxon>Hexacorallia</taxon>
        <taxon>Scleractinia</taxon>
        <taxon>Fungiina</taxon>
        <taxon>Poritidae</taxon>
        <taxon>Porites</taxon>
    </lineage>
</organism>
<dbReference type="InterPro" id="IPR000742">
    <property type="entry name" value="EGF"/>
</dbReference>
<feature type="domain" description="Fibronectin type-III" evidence="14">
    <location>
        <begin position="556"/>
        <end position="652"/>
    </location>
</feature>
<dbReference type="InterPro" id="IPR001881">
    <property type="entry name" value="EGF-like_Ca-bd_dom"/>
</dbReference>
<keyword evidence="8" id="KW-1015">Disulfide bond</keyword>
<keyword evidence="6 11" id="KW-1133">Transmembrane helix</keyword>
<accession>A0ABN8LPJ4</accession>
<feature type="domain" description="AMOP" evidence="15">
    <location>
        <begin position="1801"/>
        <end position="1936"/>
    </location>
</feature>
<dbReference type="PROSITE" id="PS01180">
    <property type="entry name" value="CUB"/>
    <property type="match status" value="3"/>
</dbReference>
<keyword evidence="3 11" id="KW-0812">Transmembrane</keyword>
<evidence type="ECO:0000256" key="6">
    <source>
        <dbReference type="ARBA" id="ARBA00022989"/>
    </source>
</evidence>
<feature type="domain" description="EGF-like" evidence="13">
    <location>
        <begin position="2354"/>
        <end position="2400"/>
    </location>
</feature>
<evidence type="ECO:0000259" key="14">
    <source>
        <dbReference type="PROSITE" id="PS50853"/>
    </source>
</evidence>
<dbReference type="PANTHER" id="PTHR13802">
    <property type="entry name" value="MUCIN 4-RELATED"/>
    <property type="match status" value="1"/>
</dbReference>
<dbReference type="PROSITE" id="PS01186">
    <property type="entry name" value="EGF_2"/>
    <property type="match status" value="2"/>
</dbReference>
<feature type="region of interest" description="Disordered" evidence="10">
    <location>
        <begin position="2601"/>
        <end position="2623"/>
    </location>
</feature>
<dbReference type="SUPFAM" id="SSF49265">
    <property type="entry name" value="Fibronectin type III"/>
    <property type="match status" value="5"/>
</dbReference>
<dbReference type="Gene3D" id="2.10.25.10">
    <property type="entry name" value="Laminin"/>
    <property type="match status" value="4"/>
</dbReference>
<evidence type="ECO:0000259" key="16">
    <source>
        <dbReference type="PROSITE" id="PS51220"/>
    </source>
</evidence>
<dbReference type="SUPFAM" id="SSF57196">
    <property type="entry name" value="EGF/Laminin"/>
    <property type="match status" value="1"/>
</dbReference>
<evidence type="ECO:0000256" key="4">
    <source>
        <dbReference type="ARBA" id="ARBA00022729"/>
    </source>
</evidence>
<evidence type="ECO:0000256" key="2">
    <source>
        <dbReference type="ARBA" id="ARBA00022536"/>
    </source>
</evidence>
<dbReference type="InterPro" id="IPR036116">
    <property type="entry name" value="FN3_sf"/>
</dbReference>
<feature type="domain" description="Fibronectin type-III" evidence="14">
    <location>
        <begin position="887"/>
        <end position="991"/>
    </location>
</feature>
<sequence>FKACEAQTTLTDNNGTIQSPGYPCEYGGFQYCNWAIRPSGAASSILIEFHQMSLSVYYHHHLFYCRLQDHLAFSSAINKNASVLCYGDVNYVLVSSSQADLTFSALHYRHSPGFKATYEILQNNFTAVTTLSSWNVSEKWVKQDEAEVEWKVFPVYGVYIAQFALMVKELNKDISWLYLVYQHQSNKYIQELIPNRVYVVQVLAFNGSLTDGPSYSTNTINITTPPGAPSVPPVFHLHNLQSGNAILVVLKPIPKEHQHGVINGYIVYYKERYHYEETKLNISSSLTEVTLFDLHPFKEYAIAVEAFTSKVGPRSEWQTIVVGCRGTFNQSYGMMNLSKSDWDWETRECSWTIYNPGIENAVLLMSIWKIKFQSCGYNDEYATILKDGQEAKTHRGCNPLRLDMTTVPFGDSNFLKAEVRIQYPQSHFWTSFVIVKGGLESALDPPSSWSLTAQASGKSLILDWSSFPNDLNAEYFIVFLNQTEIHENNDHRYDHENYNPIRMLRFFNLSETEVNVSDIPAATEFQAVVYLVAVNNDIYKSQTLTIKSAEGVPSEAPYIHGWRQDIDARSISFRLESIEERNRGGTLLGYKMRYHRFGRAGDTVYRDLDVNTEQVTLNNSIPGEIYVISISGYTSAGEGKTRTVSAALCGGVINAEMGNISSPGYPNTPYRPQDQYGDNIDCHWRLRPPTGSYMMVTLKNFFLGRREWNYCIGQLIVHFPDRYWDQRKSMEFCGKKTNYSILINNRDVDIQAWGFHYYQNDDEFRKNNGTKFLVEFKALSEEDTTGSVLDDWAVTITNVTNSSALVSWPQPPSSFVGGAAVERYLLIVNQVSKEIYHPIWLSASQSTHLVENLFVRANHTGKIVAILSNGKRGSTDWKSFQTKEGIPTRNPRIYERKAIDYSTIWILWEMLEESARGGTLLGHRVHVEENYHGNYRPINLFSKVVTVGPDEFECNITGLPQWTELQVWVTAYTAAGEGIQQNRELMRTSKRATTNKNIKYIHSQFAFCNAQNGSQGCIFDIISSLNTKFFQIWSSVTGYGELCVYHFVAVGDDSGVEPKRWCGVTFERKPVLVQAHMVPLLYKSPHYLLRDQRKGFELVYIVLNESTWEATLVPNWSIFNITKIELDKIVVEWYHHPPVTSPLELSAYAVVCTPTDGKLGPTLTTVRGNINRTEVHRFRRGTNYSVEIVALIYNNQTEEITLEKSQSEGMETDEGVPSERPRIRRTNTYLDDSTFFYITWWPIPHDKWNGNPRGYKVFYRAGNTGAFHTKSVPPDALEANITIESDPTPYEIRVAAFTRAGDGPMSDPRERRAYQADVIGRMGVFTSPGFPQTIPGNLGCFWGFQPVYFPQRFQMVVAFEAVYLRDSEGAPNCTNLQNDWMGVTRINPLRFISGPFCGTYRPFAVLSWEHTTDTPYMVFFTGDGPANRGFNATYFVVFDVSKISLSVVSGTITDYNVQVAWTNTGILEQTEEYFIFYKPVKEENQQIKNGWSFMRSSQPLATLAPLQPATEYSVFVLGYTSSRKVYGSNDVNFTTTGVIVPTTTIIPTTPPVKRLYPYEGDTHIDFKVKCEKIKIPRGGIRFYGKRHRKCFICPNGVIQFERNRINQRPYPFGQRWWLRFSSIIAPYWTRVDLGRSFTNSISKVYYHIYTGQGANETLSKATSDVLSVYQSKLPEGKTFQASWVCVVTWVNLRPADLNSFTETLGNTFQAVIVTDNIFSFVIFNYPHNGIQYSAPTSRSNYKYFTDYEFLPVIGFNAGDEENNFLNIPRSGTVQAESIDNLPGNQENIPGRRIMRLENSTGEEGSDFNCEVWFEAHKVGLDFTNTTKPDPCPCTLDQARVDDRYTWVEPIFPYTRCYYTVRRSSNNHGRKCCYFINANKFGALIIGPRRGGTIDRFHKLVPELKDDHTASDVLGFQYCCIGAIKRGRLCKLYYQLRPSEGCEAYVPPVQAPTFGDPHVVTLDGRNYTFNGLGEYTMIDINDEFFQLQARTKLAKGGGTATIFAAAVAKEESTSTVQVALKEGGGLEVLIDGQPYNDYDSLTNSSVFVNGSLALSRPESNSFLVTFPSGISVTVTELQGSLTIVCAAPTSFKGNTKGLLGTCNDDTLDDFLRPDGTTLPSNATGRQIHFDFGLHWQVMENTTLFTYNPGENTSTYANASFVPILLDEPINFATNELRVAAELACQGDVNCLFDIASTGDVSVGESTKQVAVQIESESQALENFPPRILTGPTEVNITVNETATIIVTAEDPNNDSLTFTLSGTLPTGYTKTSDASSITLTWRVTSEEIEIDFIVADGTATTVLSPVIYVCACLNDGSCFHEEEDSEENNVNNTERFNTLSCACKDGYTGSFCDSDLDACEENSQPCYPGVTCTDLPPPANETGFQCDPCPSGYSGDGIDCTDIDECSVNKGSCQQNCINTPGSLVCKCDDGYYLDADKKSCQDVNECSPASDCMHQCENTAGGYNCKCDENFKVDPADSKKCIPENACTGQHGCQQVCYQADGQDKCSCLAGYELNQDGTTCSDINECETVSSLCFLFSAFKSLFNCFGLLLFSLKDIDECMEYTFQCQDASQTCSNIHGSYKCVCGEDLYWIDNKCQGLGKGEAPPPPPPASTPRTPSAEETAESVNVNVGLNISEWNKPKEDAFKQSVAQAATDHCLTSSNCQSTETSSRRKRRSARSLVFTENQVHVLPGYPKQISVSPLLANISFYIQSPAGSSFTVMPKAAVVAIVQSSLASISSALNANISSLQTLFADTTTATSSTPPITTATTRVLPTEKESNLKYIIAGCVASGAVIIIIVVILVWWCNKKKRYL</sequence>
<evidence type="ECO:0000313" key="18">
    <source>
        <dbReference type="EMBL" id="CAH3017919.1"/>
    </source>
</evidence>
<dbReference type="Gene3D" id="2.60.120.290">
    <property type="entry name" value="Spermadhesin, CUB domain"/>
    <property type="match status" value="3"/>
</dbReference>
<dbReference type="InterPro" id="IPR026823">
    <property type="entry name" value="cEGF"/>
</dbReference>
<dbReference type="CDD" id="cd00041">
    <property type="entry name" value="CUB"/>
    <property type="match status" value="3"/>
</dbReference>
<keyword evidence="19" id="KW-1185">Reference proteome</keyword>
<feature type="domain" description="CUB" evidence="12">
    <location>
        <begin position="1301"/>
        <end position="1437"/>
    </location>
</feature>
<dbReference type="Pfam" id="PF06119">
    <property type="entry name" value="NIDO"/>
    <property type="match status" value="1"/>
</dbReference>
<evidence type="ECO:0000256" key="3">
    <source>
        <dbReference type="ARBA" id="ARBA00022692"/>
    </source>
</evidence>
<dbReference type="SUPFAM" id="SSF49854">
    <property type="entry name" value="Spermadhesin, CUB domain"/>
    <property type="match status" value="3"/>
</dbReference>
<dbReference type="InterPro" id="IPR003961">
    <property type="entry name" value="FN3_dom"/>
</dbReference>
<dbReference type="SMART" id="SM00723">
    <property type="entry name" value="AMOP"/>
    <property type="match status" value="1"/>
</dbReference>
<dbReference type="PROSITE" id="PS51220">
    <property type="entry name" value="NIDO"/>
    <property type="match status" value="1"/>
</dbReference>
<dbReference type="PROSITE" id="PS01187">
    <property type="entry name" value="EGF_CA"/>
    <property type="match status" value="2"/>
</dbReference>
<dbReference type="Pfam" id="PF14670">
    <property type="entry name" value="FXa_inhibition"/>
    <property type="match status" value="1"/>
</dbReference>
<dbReference type="InterPro" id="IPR035914">
    <property type="entry name" value="Sperma_CUB_dom_sf"/>
</dbReference>
<evidence type="ECO:0000259" key="13">
    <source>
        <dbReference type="PROSITE" id="PS50026"/>
    </source>
</evidence>
<feature type="domain" description="Fibronectin type-III" evidence="14">
    <location>
        <begin position="127"/>
        <end position="227"/>
    </location>
</feature>
<comment type="caution">
    <text evidence="18">The sequence shown here is derived from an EMBL/GenBank/DDBJ whole genome shotgun (WGS) entry which is preliminary data.</text>
</comment>
<name>A0ABN8LPJ4_9CNID</name>
<feature type="transmembrane region" description="Helical" evidence="11">
    <location>
        <begin position="2783"/>
        <end position="2806"/>
    </location>
</feature>
<dbReference type="PROSITE" id="PS00022">
    <property type="entry name" value="EGF_1"/>
    <property type="match status" value="1"/>
</dbReference>
<dbReference type="PROSITE" id="PS51233">
    <property type="entry name" value="VWFD"/>
    <property type="match status" value="1"/>
</dbReference>
<dbReference type="SMART" id="SM00539">
    <property type="entry name" value="NIDO"/>
    <property type="match status" value="1"/>
</dbReference>
<dbReference type="InterPro" id="IPR056619">
    <property type="entry name" value="C8-3_MUC4"/>
</dbReference>
<dbReference type="SMART" id="SM00181">
    <property type="entry name" value="EGF"/>
    <property type="match status" value="6"/>
</dbReference>
<dbReference type="InterPro" id="IPR005533">
    <property type="entry name" value="AMOP_dom"/>
</dbReference>
<dbReference type="CDD" id="cd00054">
    <property type="entry name" value="EGF_CA"/>
    <property type="match status" value="1"/>
</dbReference>
<evidence type="ECO:0000259" key="12">
    <source>
        <dbReference type="PROSITE" id="PS01180"/>
    </source>
</evidence>
<feature type="domain" description="VWFD" evidence="17">
    <location>
        <begin position="1948"/>
        <end position="2142"/>
    </location>
</feature>
<dbReference type="InterPro" id="IPR051495">
    <property type="entry name" value="Epithelial_Barrier/Signaling"/>
</dbReference>
<dbReference type="SMART" id="SM00042">
    <property type="entry name" value="CUB"/>
    <property type="match status" value="3"/>
</dbReference>
<evidence type="ECO:0000256" key="11">
    <source>
        <dbReference type="SAM" id="Phobius"/>
    </source>
</evidence>
<dbReference type="PROSITE" id="PS50853">
    <property type="entry name" value="FN3"/>
    <property type="match status" value="6"/>
</dbReference>
<keyword evidence="7 11" id="KW-0472">Membrane</keyword>
<keyword evidence="5" id="KW-0677">Repeat</keyword>
<comment type="caution">
    <text evidence="9">Lacks conserved residue(s) required for the propagation of feature annotation.</text>
</comment>
<feature type="domain" description="NIDO" evidence="16">
    <location>
        <begin position="1626"/>
        <end position="1799"/>
    </location>
</feature>
<dbReference type="Pfam" id="PF00431">
    <property type="entry name" value="CUB"/>
    <property type="match status" value="2"/>
</dbReference>
<feature type="domain" description="Fibronectin type-III" evidence="14">
    <location>
        <begin position="1217"/>
        <end position="1316"/>
    </location>
</feature>
<dbReference type="Pfam" id="PF00041">
    <property type="entry name" value="fn3"/>
    <property type="match status" value="1"/>
</dbReference>
<dbReference type="Gene3D" id="2.60.40.10">
    <property type="entry name" value="Immunoglobulins"/>
    <property type="match status" value="5"/>
</dbReference>
<evidence type="ECO:0000256" key="8">
    <source>
        <dbReference type="ARBA" id="ARBA00023157"/>
    </source>
</evidence>
<evidence type="ECO:0000313" key="19">
    <source>
        <dbReference type="Proteomes" id="UP001159427"/>
    </source>
</evidence>
<feature type="domain" description="Fibronectin type-III" evidence="14">
    <location>
        <begin position="231"/>
        <end position="327"/>
    </location>
</feature>
<evidence type="ECO:0000256" key="7">
    <source>
        <dbReference type="ARBA" id="ARBA00023136"/>
    </source>
</evidence>
<dbReference type="Pfam" id="PF00094">
    <property type="entry name" value="VWD"/>
    <property type="match status" value="1"/>
</dbReference>
<dbReference type="Pfam" id="PF07645">
    <property type="entry name" value="EGF_CA"/>
    <property type="match status" value="2"/>
</dbReference>
<evidence type="ECO:0000256" key="5">
    <source>
        <dbReference type="ARBA" id="ARBA00022737"/>
    </source>
</evidence>
<dbReference type="InterPro" id="IPR000859">
    <property type="entry name" value="CUB_dom"/>
</dbReference>
<evidence type="ECO:0000256" key="1">
    <source>
        <dbReference type="ARBA" id="ARBA00004370"/>
    </source>
</evidence>
<feature type="non-terminal residue" evidence="18">
    <location>
        <position position="1"/>
    </location>
</feature>
<dbReference type="SUPFAM" id="SSF57184">
    <property type="entry name" value="Growth factor receptor domain"/>
    <property type="match status" value="1"/>
</dbReference>
<dbReference type="SMART" id="SM00216">
    <property type="entry name" value="VWD"/>
    <property type="match status" value="1"/>
</dbReference>
<dbReference type="PROSITE" id="PS50856">
    <property type="entry name" value="AMOP"/>
    <property type="match status" value="1"/>
</dbReference>
<dbReference type="CDD" id="cd00063">
    <property type="entry name" value="FN3"/>
    <property type="match status" value="3"/>
</dbReference>
<dbReference type="InterPro" id="IPR049883">
    <property type="entry name" value="NOTCH1_EGF-like"/>
</dbReference>
<feature type="domain" description="CUB" evidence="12">
    <location>
        <begin position="649"/>
        <end position="779"/>
    </location>
</feature>
<evidence type="ECO:0000259" key="15">
    <source>
        <dbReference type="PROSITE" id="PS50856"/>
    </source>
</evidence>
<reference evidence="18 19" key="1">
    <citation type="submission" date="2022-05" db="EMBL/GenBank/DDBJ databases">
        <authorList>
            <consortium name="Genoscope - CEA"/>
            <person name="William W."/>
        </authorList>
    </citation>
    <scope>NUCLEOTIDE SEQUENCE [LARGE SCALE GENOMIC DNA]</scope>
</reference>
<dbReference type="SMART" id="SM00060">
    <property type="entry name" value="FN3"/>
    <property type="match status" value="6"/>
</dbReference>
<keyword evidence="4" id="KW-0732">Signal</keyword>
<dbReference type="InterPro" id="IPR013783">
    <property type="entry name" value="Ig-like_fold"/>
</dbReference>
<dbReference type="PROSITE" id="PS50026">
    <property type="entry name" value="EGF_3"/>
    <property type="match status" value="2"/>
</dbReference>
<evidence type="ECO:0000259" key="17">
    <source>
        <dbReference type="PROSITE" id="PS51233"/>
    </source>
</evidence>
<dbReference type="Pfam" id="PF23263">
    <property type="entry name" value="C8-3_MUC4"/>
    <property type="match status" value="1"/>
</dbReference>
<feature type="domain" description="EGF-like" evidence="13">
    <location>
        <begin position="2401"/>
        <end position="2441"/>
    </location>
</feature>
<dbReference type="PANTHER" id="PTHR13802:SF52">
    <property type="entry name" value="MUCIN-4"/>
    <property type="match status" value="1"/>
</dbReference>
<dbReference type="InterPro" id="IPR018097">
    <property type="entry name" value="EGF_Ca-bd_CS"/>
</dbReference>
<dbReference type="EMBL" id="CALNXI010000074">
    <property type="protein sequence ID" value="CAH3017919.1"/>
    <property type="molecule type" value="Genomic_DNA"/>
</dbReference>